<dbReference type="Gene3D" id="3.20.20.70">
    <property type="entry name" value="Aldolase class I"/>
    <property type="match status" value="1"/>
</dbReference>
<dbReference type="PANTHER" id="PTHR43406">
    <property type="entry name" value="TRYPTOPHAN SYNTHASE, ALPHA CHAIN"/>
    <property type="match status" value="1"/>
</dbReference>
<dbReference type="UniPathway" id="UPA00035">
    <property type="reaction ID" value="UER00044"/>
</dbReference>
<comment type="subunit">
    <text evidence="3">Tetramer of two alpha and two beta chains.</text>
</comment>
<comment type="catalytic activity">
    <reaction evidence="9">
        <text>(1S,2R)-1-C-(indol-3-yl)glycerol 3-phosphate + L-serine = D-glyceraldehyde 3-phosphate + L-tryptophan + H2O</text>
        <dbReference type="Rhea" id="RHEA:10532"/>
        <dbReference type="ChEBI" id="CHEBI:15377"/>
        <dbReference type="ChEBI" id="CHEBI:33384"/>
        <dbReference type="ChEBI" id="CHEBI:57912"/>
        <dbReference type="ChEBI" id="CHEBI:58866"/>
        <dbReference type="ChEBI" id="CHEBI:59776"/>
        <dbReference type="EC" id="4.2.1.20"/>
    </reaction>
</comment>
<comment type="function">
    <text evidence="1">The alpha subunit is responsible for the aldol cleavage of indoleglycerol phosphate to indole and glyceraldehyde 3-phosphate.</text>
</comment>
<dbReference type="GeneID" id="38666604"/>
<reference evidence="12" key="2">
    <citation type="submission" date="2018-04" db="EMBL/GenBank/DDBJ databases">
        <title>Complete genome sequence of Sulfodiicoccus acidiphilus strain HS-1.</title>
        <authorList>
            <person name="Sakai H.D."/>
            <person name="Kurosawa N."/>
        </authorList>
    </citation>
    <scope>NUCLEOTIDE SEQUENCE [LARGE SCALE GENOMIC DNA]</scope>
    <source>
        <strain evidence="12">HS-1</strain>
    </source>
</reference>
<dbReference type="GO" id="GO:0004834">
    <property type="term" value="F:tryptophan synthase activity"/>
    <property type="evidence" value="ECO:0007669"/>
    <property type="project" value="UniProtKB-EC"/>
</dbReference>
<evidence type="ECO:0000256" key="6">
    <source>
        <dbReference type="ARBA" id="ARBA00022822"/>
    </source>
</evidence>
<keyword evidence="5" id="KW-0028">Amino-acid biosynthesis</keyword>
<dbReference type="Proteomes" id="UP000276741">
    <property type="component" value="Chromosome"/>
</dbReference>
<dbReference type="AlphaFoldDB" id="A0A348B3E9"/>
<dbReference type="EC" id="4.2.1.20" evidence="4"/>
<proteinExistence type="predicted"/>
<dbReference type="OrthoDB" id="25658at2157"/>
<evidence type="ECO:0000313" key="10">
    <source>
        <dbReference type="EMBL" id="BBD72701.1"/>
    </source>
</evidence>
<dbReference type="CDD" id="cd04724">
    <property type="entry name" value="Tryptophan_synthase_alpha"/>
    <property type="match status" value="1"/>
</dbReference>
<evidence type="ECO:0000256" key="7">
    <source>
        <dbReference type="ARBA" id="ARBA00023141"/>
    </source>
</evidence>
<keyword evidence="7" id="KW-0057">Aromatic amino acid biosynthesis</keyword>
<evidence type="ECO:0000313" key="11">
    <source>
        <dbReference type="EMBL" id="GGT95414.1"/>
    </source>
</evidence>
<keyword evidence="6" id="KW-0822">Tryptophan biosynthesis</keyword>
<organism evidence="10 12">
    <name type="scientific">Sulfodiicoccus acidiphilus</name>
    <dbReference type="NCBI Taxonomy" id="1670455"/>
    <lineage>
        <taxon>Archaea</taxon>
        <taxon>Thermoproteota</taxon>
        <taxon>Thermoprotei</taxon>
        <taxon>Sulfolobales</taxon>
        <taxon>Sulfolobaceae</taxon>
        <taxon>Sulfodiicoccus</taxon>
    </lineage>
</organism>
<dbReference type="GO" id="GO:0005829">
    <property type="term" value="C:cytosol"/>
    <property type="evidence" value="ECO:0007669"/>
    <property type="project" value="TreeGrafter"/>
</dbReference>
<keyword evidence="12" id="KW-1185">Reference proteome</keyword>
<reference evidence="11" key="4">
    <citation type="submission" date="2020-09" db="EMBL/GenBank/DDBJ databases">
        <authorList>
            <person name="Sun Q."/>
            <person name="Ohkuma M."/>
        </authorList>
    </citation>
    <scope>NUCLEOTIDE SEQUENCE</scope>
    <source>
        <strain evidence="11">JCM 31740</strain>
    </source>
</reference>
<reference evidence="11" key="1">
    <citation type="journal article" date="2014" name="Int. J. Syst. Evol. Microbiol.">
        <title>Complete genome sequence of Corynebacterium casei LMG S-19264T (=DSM 44701T), isolated from a smear-ripened cheese.</title>
        <authorList>
            <consortium name="US DOE Joint Genome Institute (JGI-PGF)"/>
            <person name="Walter F."/>
            <person name="Albersmeier A."/>
            <person name="Kalinowski J."/>
            <person name="Ruckert C."/>
        </authorList>
    </citation>
    <scope>NUCLEOTIDE SEQUENCE</scope>
    <source>
        <strain evidence="11">JCM 31740</strain>
    </source>
</reference>
<dbReference type="RefSeq" id="WP_126449955.1">
    <property type="nucleotide sequence ID" value="NZ_AP018553.1"/>
</dbReference>
<dbReference type="KEGG" id="sacd:HS1genome_1090"/>
<gene>
    <name evidence="11" type="ORF">GCM10007116_11160</name>
    <name evidence="10" type="ORF">HS1genome_1090</name>
</gene>
<accession>A0A348B3E9</accession>
<evidence type="ECO:0000256" key="9">
    <source>
        <dbReference type="ARBA" id="ARBA00049047"/>
    </source>
</evidence>
<sequence>MRKLVVYDTLGFPTPQDFLKFSEGLKGAGCDIYEVGLPPKYAKYDGPVIRRSHQTVSKFGDLSGSLKEAVEVSKVPVVVLTYLEEHLDRLREFLKSLRESKVEGVLFPDLLIDFPDQLEAVVSKVRSEGLKNVIFTAPSVPDSIIKRSGEITDMFLYYGVRPTTGIPIPVDVGALIRRVRNMVRSDLIVGFGLSSESDLRSALRAGADGVAVGTALITELEGRGVTGGLALVRKYREILDGA</sequence>
<protein>
    <recommendedName>
        <fullName evidence="4">tryptophan synthase</fullName>
        <ecNumber evidence="4">4.2.1.20</ecNumber>
    </recommendedName>
</protein>
<name>A0A348B3E9_9CREN</name>
<dbReference type="SUPFAM" id="SSF51366">
    <property type="entry name" value="Ribulose-phoshate binding barrel"/>
    <property type="match status" value="1"/>
</dbReference>
<reference evidence="10" key="3">
    <citation type="journal article" date="2019" name="BMC Res. Notes">
        <title>Complete genome sequence of the Sulfodiicoccus acidiphilus strain HS-1T, the first crenarchaeon that lacks polB3, isolated from an acidic hot spring in Ohwaku-dani, Hakone, Japan.</title>
        <authorList>
            <person name="Sakai H.D."/>
            <person name="Kurosawa N."/>
        </authorList>
    </citation>
    <scope>NUCLEOTIDE SEQUENCE</scope>
    <source>
        <strain evidence="10">HS-1</strain>
    </source>
</reference>
<dbReference type="EMBL" id="BMQS01000009">
    <property type="protein sequence ID" value="GGT95414.1"/>
    <property type="molecule type" value="Genomic_DNA"/>
</dbReference>
<dbReference type="NCBIfam" id="NF009621">
    <property type="entry name" value="PRK13125.1"/>
    <property type="match status" value="1"/>
</dbReference>
<dbReference type="Pfam" id="PF00290">
    <property type="entry name" value="Trp_syntA"/>
    <property type="match status" value="1"/>
</dbReference>
<evidence type="ECO:0000256" key="5">
    <source>
        <dbReference type="ARBA" id="ARBA00022605"/>
    </source>
</evidence>
<dbReference type="EMBL" id="AP018553">
    <property type="protein sequence ID" value="BBD72701.1"/>
    <property type="molecule type" value="Genomic_DNA"/>
</dbReference>
<evidence type="ECO:0000313" key="12">
    <source>
        <dbReference type="Proteomes" id="UP000276741"/>
    </source>
</evidence>
<evidence type="ECO:0000256" key="2">
    <source>
        <dbReference type="ARBA" id="ARBA00004733"/>
    </source>
</evidence>
<dbReference type="InterPro" id="IPR013785">
    <property type="entry name" value="Aldolase_TIM"/>
</dbReference>
<keyword evidence="8 10" id="KW-0456">Lyase</keyword>
<dbReference type="Proteomes" id="UP000616143">
    <property type="component" value="Unassembled WGS sequence"/>
</dbReference>
<dbReference type="PANTHER" id="PTHR43406:SF1">
    <property type="entry name" value="TRYPTOPHAN SYNTHASE ALPHA CHAIN, CHLOROPLASTIC"/>
    <property type="match status" value="1"/>
</dbReference>
<evidence type="ECO:0000256" key="4">
    <source>
        <dbReference type="ARBA" id="ARBA00012043"/>
    </source>
</evidence>
<dbReference type="InterPro" id="IPR002028">
    <property type="entry name" value="Trp_synthase_suA"/>
</dbReference>
<dbReference type="InterPro" id="IPR011060">
    <property type="entry name" value="RibuloseP-bd_barrel"/>
</dbReference>
<evidence type="ECO:0000256" key="1">
    <source>
        <dbReference type="ARBA" id="ARBA00003365"/>
    </source>
</evidence>
<comment type="pathway">
    <text evidence="2">Amino-acid biosynthesis; L-tryptophan biosynthesis; L-tryptophan from chorismate: step 5/5.</text>
</comment>
<evidence type="ECO:0000256" key="8">
    <source>
        <dbReference type="ARBA" id="ARBA00023239"/>
    </source>
</evidence>
<evidence type="ECO:0000256" key="3">
    <source>
        <dbReference type="ARBA" id="ARBA00011270"/>
    </source>
</evidence>